<keyword evidence="4" id="KW-0805">Transcription regulation</keyword>
<reference evidence="8" key="1">
    <citation type="submission" date="2022-01" db="EMBL/GenBank/DDBJ databases">
        <title>Genome Sequence Resource for Two Populations of Ditylenchus destructor, the Migratory Endoparasitic Phytonematode.</title>
        <authorList>
            <person name="Zhang H."/>
            <person name="Lin R."/>
            <person name="Xie B."/>
        </authorList>
    </citation>
    <scope>NUCLEOTIDE SEQUENCE</scope>
    <source>
        <strain evidence="8">BazhouSP</strain>
    </source>
</reference>
<evidence type="ECO:0000256" key="1">
    <source>
        <dbReference type="ARBA" id="ARBA00004123"/>
    </source>
</evidence>
<dbReference type="GO" id="GO:0046982">
    <property type="term" value="F:protein heterodimerization activity"/>
    <property type="evidence" value="ECO:0007669"/>
    <property type="project" value="InterPro"/>
</dbReference>
<dbReference type="SMART" id="SM00576">
    <property type="entry name" value="BTP"/>
    <property type="match status" value="1"/>
</dbReference>
<dbReference type="InterPro" id="IPR037818">
    <property type="entry name" value="TAF8"/>
</dbReference>
<comment type="similarity">
    <text evidence="2">Belongs to the TAF8 family.</text>
</comment>
<dbReference type="GO" id="GO:0006367">
    <property type="term" value="P:transcription initiation at RNA polymerase II promoter"/>
    <property type="evidence" value="ECO:0007669"/>
    <property type="project" value="TreeGrafter"/>
</dbReference>
<dbReference type="Pfam" id="PF10406">
    <property type="entry name" value="TAF8_C"/>
    <property type="match status" value="1"/>
</dbReference>
<keyword evidence="6" id="KW-0539">Nucleus</keyword>
<keyword evidence="5" id="KW-0804">Transcription</keyword>
<dbReference type="InterPro" id="IPR009072">
    <property type="entry name" value="Histone-fold"/>
</dbReference>
<dbReference type="InterPro" id="IPR006565">
    <property type="entry name" value="BTP"/>
</dbReference>
<dbReference type="Gene3D" id="1.10.20.10">
    <property type="entry name" value="Histone, subunit A"/>
    <property type="match status" value="1"/>
</dbReference>
<evidence type="ECO:0000256" key="5">
    <source>
        <dbReference type="ARBA" id="ARBA00023163"/>
    </source>
</evidence>
<accession>A0AAD4MQG6</accession>
<name>A0AAD4MQG6_9BILA</name>
<keyword evidence="9" id="KW-1185">Reference proteome</keyword>
<dbReference type="Proteomes" id="UP001201812">
    <property type="component" value="Unassembled WGS sequence"/>
</dbReference>
<dbReference type="GO" id="GO:0005669">
    <property type="term" value="C:transcription factor TFIID complex"/>
    <property type="evidence" value="ECO:0007669"/>
    <property type="project" value="InterPro"/>
</dbReference>
<dbReference type="EMBL" id="JAKKPZ010000081">
    <property type="protein sequence ID" value="KAI1703525.1"/>
    <property type="molecule type" value="Genomic_DNA"/>
</dbReference>
<evidence type="ECO:0000313" key="8">
    <source>
        <dbReference type="EMBL" id="KAI1703525.1"/>
    </source>
</evidence>
<proteinExistence type="inferred from homology"/>
<dbReference type="AlphaFoldDB" id="A0AAD4MQG6"/>
<evidence type="ECO:0000256" key="4">
    <source>
        <dbReference type="ARBA" id="ARBA00023015"/>
    </source>
</evidence>
<evidence type="ECO:0000256" key="3">
    <source>
        <dbReference type="ARBA" id="ARBA00017307"/>
    </source>
</evidence>
<dbReference type="InterPro" id="IPR019473">
    <property type="entry name" value="TFIID_su8_C"/>
</dbReference>
<protein>
    <recommendedName>
        <fullName evidence="3">Transcription initiation factor TFIID subunit 8</fullName>
    </recommendedName>
</protein>
<dbReference type="Pfam" id="PF07524">
    <property type="entry name" value="Bromo_TP"/>
    <property type="match status" value="1"/>
</dbReference>
<dbReference type="PANTHER" id="PTHR46469">
    <property type="entry name" value="TRANSCRIPTION INITIATION FACTOR TFIID SUBUNIT 8"/>
    <property type="match status" value="1"/>
</dbReference>
<evidence type="ECO:0000256" key="2">
    <source>
        <dbReference type="ARBA" id="ARBA00008767"/>
    </source>
</evidence>
<dbReference type="PANTHER" id="PTHR46469:SF1">
    <property type="entry name" value="TRANSCRIPTION INITIATION FACTOR TFIID SUBUNIT 8"/>
    <property type="match status" value="1"/>
</dbReference>
<dbReference type="SUPFAM" id="SSF47113">
    <property type="entry name" value="Histone-fold"/>
    <property type="match status" value="1"/>
</dbReference>
<comment type="subcellular location">
    <subcellularLocation>
        <location evidence="1">Nucleus</location>
    </subcellularLocation>
</comment>
<gene>
    <name evidence="8" type="ORF">DdX_14858</name>
</gene>
<comment type="caution">
    <text evidence="8">The sequence shown here is derived from an EMBL/GenBank/DDBJ whole genome shotgun (WGS) entry which is preliminary data.</text>
</comment>
<feature type="domain" description="Bromodomain associated" evidence="7">
    <location>
        <begin position="21"/>
        <end position="98"/>
    </location>
</feature>
<organism evidence="8 9">
    <name type="scientific">Ditylenchus destructor</name>
    <dbReference type="NCBI Taxonomy" id="166010"/>
    <lineage>
        <taxon>Eukaryota</taxon>
        <taxon>Metazoa</taxon>
        <taxon>Ecdysozoa</taxon>
        <taxon>Nematoda</taxon>
        <taxon>Chromadorea</taxon>
        <taxon>Rhabditida</taxon>
        <taxon>Tylenchina</taxon>
        <taxon>Tylenchomorpha</taxon>
        <taxon>Sphaerularioidea</taxon>
        <taxon>Anguinidae</taxon>
        <taxon>Anguininae</taxon>
        <taxon>Ditylenchus</taxon>
    </lineage>
</organism>
<evidence type="ECO:0000256" key="6">
    <source>
        <dbReference type="ARBA" id="ARBA00023242"/>
    </source>
</evidence>
<evidence type="ECO:0000259" key="7">
    <source>
        <dbReference type="SMART" id="SM00576"/>
    </source>
</evidence>
<sequence length="164" mass="17623">MSAGPSSAPQPSTSSSPIIGASAVHKQVLRYAVGAVCKMAGFHAINDHTLHLMTNMTANFMDEVCRRTKAAADHTGRTEITPGDLFISLVNSGTNITELCDFINTIRLNGCKPDLVIPSPEVATAKPPPTILKVAEPRPHPPQMPSFLPPFPDPHTYIRTEVCI</sequence>
<evidence type="ECO:0000313" key="9">
    <source>
        <dbReference type="Proteomes" id="UP001201812"/>
    </source>
</evidence>